<comment type="caution">
    <text evidence="1">The sequence shown here is derived from an EMBL/GenBank/DDBJ whole genome shotgun (WGS) entry which is preliminary data.</text>
</comment>
<gene>
    <name evidence="1" type="ORF">CW751_12080</name>
</gene>
<dbReference type="AlphaFoldDB" id="A0A2I0R0P2"/>
<sequence length="215" mass="25571">MFTIILFASCKSKEKVDFGYDYFPMQEGHFVIYNVMEVFHDVNLSPQHDTLRYKLRTEIGEIIIDNSGRQARKYIQSKYHPINDSLLEKRVWTRIIDEGRGEVVEENQRKIRLTFAVKKDRQWDVNAFNILPQNIVHIEDVDKERRFDNLEFESTSKISYEDFFSLVDYRMKYEVYAKGVGLVKRSFKDLSIQNFDTLDIVQGTEIHYDVIQFGN</sequence>
<organism evidence="1 2">
    <name type="scientific">Brumimicrobium salinarum</name>
    <dbReference type="NCBI Taxonomy" id="2058658"/>
    <lineage>
        <taxon>Bacteria</taxon>
        <taxon>Pseudomonadati</taxon>
        <taxon>Bacteroidota</taxon>
        <taxon>Flavobacteriia</taxon>
        <taxon>Flavobacteriales</taxon>
        <taxon>Crocinitomicaceae</taxon>
        <taxon>Brumimicrobium</taxon>
    </lineage>
</organism>
<keyword evidence="2" id="KW-1185">Reference proteome</keyword>
<reference evidence="1 2" key="1">
    <citation type="submission" date="2017-12" db="EMBL/GenBank/DDBJ databases">
        <title>The draft genome sequence of Brumimicrobium saltpan LHR20.</title>
        <authorList>
            <person name="Do Z.-J."/>
            <person name="Luo H.-R."/>
        </authorList>
    </citation>
    <scope>NUCLEOTIDE SEQUENCE [LARGE SCALE GENOMIC DNA]</scope>
    <source>
        <strain evidence="1 2">LHR20</strain>
    </source>
</reference>
<proteinExistence type="predicted"/>
<dbReference type="EMBL" id="PJNI01000015">
    <property type="protein sequence ID" value="PKR79960.1"/>
    <property type="molecule type" value="Genomic_DNA"/>
</dbReference>
<evidence type="ECO:0000313" key="2">
    <source>
        <dbReference type="Proteomes" id="UP000236654"/>
    </source>
</evidence>
<evidence type="ECO:0000313" key="1">
    <source>
        <dbReference type="EMBL" id="PKR79960.1"/>
    </source>
</evidence>
<dbReference type="Proteomes" id="UP000236654">
    <property type="component" value="Unassembled WGS sequence"/>
</dbReference>
<name>A0A2I0R0P2_9FLAO</name>
<protein>
    <submittedName>
        <fullName evidence="1">Uncharacterized protein</fullName>
    </submittedName>
</protein>
<accession>A0A2I0R0P2</accession>